<dbReference type="PANTHER" id="PTHR23518:SF2">
    <property type="entry name" value="MAJOR FACILITATOR SUPERFAMILY TRANSPORTER"/>
    <property type="match status" value="1"/>
</dbReference>
<keyword evidence="3 5" id="KW-1133">Transmembrane helix</keyword>
<dbReference type="Pfam" id="PF12832">
    <property type="entry name" value="MFS_1_like"/>
    <property type="match status" value="1"/>
</dbReference>
<feature type="transmembrane region" description="Helical" evidence="5">
    <location>
        <begin position="52"/>
        <end position="72"/>
    </location>
</feature>
<comment type="caution">
    <text evidence="7">The sequence shown here is derived from an EMBL/GenBank/DDBJ whole genome shotgun (WGS) entry which is preliminary data.</text>
</comment>
<feature type="transmembrane region" description="Helical" evidence="5">
    <location>
        <begin position="20"/>
        <end position="40"/>
    </location>
</feature>
<evidence type="ECO:0000256" key="5">
    <source>
        <dbReference type="SAM" id="Phobius"/>
    </source>
</evidence>
<dbReference type="PROSITE" id="PS50850">
    <property type="entry name" value="MFS"/>
    <property type="match status" value="1"/>
</dbReference>
<gene>
    <name evidence="7" type="ORF">GCM10009037_03880</name>
</gene>
<proteinExistence type="predicted"/>
<feature type="transmembrane region" description="Helical" evidence="5">
    <location>
        <begin position="320"/>
        <end position="338"/>
    </location>
</feature>
<evidence type="ECO:0000256" key="4">
    <source>
        <dbReference type="ARBA" id="ARBA00023136"/>
    </source>
</evidence>
<evidence type="ECO:0000259" key="6">
    <source>
        <dbReference type="PROSITE" id="PS50850"/>
    </source>
</evidence>
<dbReference type="InterPro" id="IPR024989">
    <property type="entry name" value="MFS_assoc_dom"/>
</dbReference>
<dbReference type="GO" id="GO:0022857">
    <property type="term" value="F:transmembrane transporter activity"/>
    <property type="evidence" value="ECO:0007669"/>
    <property type="project" value="InterPro"/>
</dbReference>
<name>A0A830ETM5_9EURY</name>
<dbReference type="EMBL" id="BMPF01000001">
    <property type="protein sequence ID" value="GGL23543.1"/>
    <property type="molecule type" value="Genomic_DNA"/>
</dbReference>
<dbReference type="AlphaFoldDB" id="A0A830ETM5"/>
<dbReference type="InterPro" id="IPR036259">
    <property type="entry name" value="MFS_trans_sf"/>
</dbReference>
<feature type="transmembrane region" description="Helical" evidence="5">
    <location>
        <begin position="350"/>
        <end position="372"/>
    </location>
</feature>
<feature type="transmembrane region" description="Helical" evidence="5">
    <location>
        <begin position="111"/>
        <end position="129"/>
    </location>
</feature>
<keyword evidence="4 5" id="KW-0472">Membrane</keyword>
<evidence type="ECO:0000256" key="3">
    <source>
        <dbReference type="ARBA" id="ARBA00022989"/>
    </source>
</evidence>
<feature type="transmembrane region" description="Helical" evidence="5">
    <location>
        <begin position="149"/>
        <end position="166"/>
    </location>
</feature>
<dbReference type="GO" id="GO:0016020">
    <property type="term" value="C:membrane"/>
    <property type="evidence" value="ECO:0007669"/>
    <property type="project" value="UniProtKB-SubCell"/>
</dbReference>
<evidence type="ECO:0000256" key="2">
    <source>
        <dbReference type="ARBA" id="ARBA00022692"/>
    </source>
</evidence>
<protein>
    <recommendedName>
        <fullName evidence="6">Major facilitator superfamily (MFS) profile domain-containing protein</fullName>
    </recommendedName>
</protein>
<reference evidence="7 8" key="1">
    <citation type="journal article" date="2019" name="Int. J. Syst. Evol. Microbiol.">
        <title>The Global Catalogue of Microorganisms (GCM) 10K type strain sequencing project: providing services to taxonomists for standard genome sequencing and annotation.</title>
        <authorList>
            <consortium name="The Broad Institute Genomics Platform"/>
            <consortium name="The Broad Institute Genome Sequencing Center for Infectious Disease"/>
            <person name="Wu L."/>
            <person name="Ma J."/>
        </authorList>
    </citation>
    <scope>NUCLEOTIDE SEQUENCE [LARGE SCALE GENOMIC DNA]</scope>
    <source>
        <strain evidence="7 8">JCM 19585</strain>
    </source>
</reference>
<feature type="transmembrane region" description="Helical" evidence="5">
    <location>
        <begin position="81"/>
        <end position="99"/>
    </location>
</feature>
<feature type="transmembrane region" description="Helical" evidence="5">
    <location>
        <begin position="178"/>
        <end position="197"/>
    </location>
</feature>
<evidence type="ECO:0000313" key="8">
    <source>
        <dbReference type="Proteomes" id="UP000628840"/>
    </source>
</evidence>
<sequence length="450" mass="45898">MTPTLRALGVSQNASDRWLYAWAGANVAIGAISLLVPLFVVGLGGTAFDLGVLWFATSVAMVPGALGVGALVDRTGRHRPFALAGLGGIAVATAVLPFLDGVLAVVLVDSVLWLCVASVSPVFTTLVLADTSAREWSGRIARLSKYQGYGWAGGLVLGAVWTRAVGSLLDPLAVQRSLLVVCAGLLVAATLAAARWLPRVADAPDAEDFGRRPRTLRTARGALSPLLPGRLVSLARTSDPRSLLDGVSRPLAVYLAAVSVFFAGFSVFSAPLPDFLAGVGFGDDAVYVLYVVSSLSSAAFYVGAGALADRYDIRRLQSGALGLRALAFPAVAVAAYALSAPSLTSLLGVALLNVAVGLSWAVIAVTANTLVARYAAPGRRGAALGLYTALSSGAGGIGGLLGGWLAARTGYLLTFEVAGALVLVGGLVVFGLRWLAPEQASDASAPASAD</sequence>
<organism evidence="7 8">
    <name type="scientific">Halarchaeum grantii</name>
    <dbReference type="NCBI Taxonomy" id="1193105"/>
    <lineage>
        <taxon>Archaea</taxon>
        <taxon>Methanobacteriati</taxon>
        <taxon>Methanobacteriota</taxon>
        <taxon>Stenosarchaea group</taxon>
        <taxon>Halobacteria</taxon>
        <taxon>Halobacteriales</taxon>
        <taxon>Halobacteriaceae</taxon>
    </lineage>
</organism>
<dbReference type="Proteomes" id="UP000628840">
    <property type="component" value="Unassembled WGS sequence"/>
</dbReference>
<comment type="subcellular location">
    <subcellularLocation>
        <location evidence="1">Membrane</location>
        <topology evidence="1">Multi-pass membrane protein</topology>
    </subcellularLocation>
</comment>
<feature type="domain" description="Major facilitator superfamily (MFS) profile" evidence="6">
    <location>
        <begin position="250"/>
        <end position="450"/>
    </location>
</feature>
<feature type="transmembrane region" description="Helical" evidence="5">
    <location>
        <begin position="411"/>
        <end position="432"/>
    </location>
</feature>
<evidence type="ECO:0000313" key="7">
    <source>
        <dbReference type="EMBL" id="GGL23543.1"/>
    </source>
</evidence>
<keyword evidence="8" id="KW-1185">Reference proteome</keyword>
<dbReference type="Gene3D" id="1.20.1250.20">
    <property type="entry name" value="MFS general substrate transporter like domains"/>
    <property type="match status" value="2"/>
</dbReference>
<feature type="transmembrane region" description="Helical" evidence="5">
    <location>
        <begin position="251"/>
        <end position="273"/>
    </location>
</feature>
<feature type="transmembrane region" description="Helical" evidence="5">
    <location>
        <begin position="384"/>
        <end position="405"/>
    </location>
</feature>
<dbReference type="PANTHER" id="PTHR23518">
    <property type="entry name" value="C-METHYLTRANSFERASE"/>
    <property type="match status" value="1"/>
</dbReference>
<keyword evidence="2 5" id="KW-0812">Transmembrane</keyword>
<dbReference type="InterPro" id="IPR020846">
    <property type="entry name" value="MFS_dom"/>
</dbReference>
<feature type="transmembrane region" description="Helical" evidence="5">
    <location>
        <begin position="285"/>
        <end position="308"/>
    </location>
</feature>
<evidence type="ECO:0000256" key="1">
    <source>
        <dbReference type="ARBA" id="ARBA00004141"/>
    </source>
</evidence>
<dbReference type="SUPFAM" id="SSF103473">
    <property type="entry name" value="MFS general substrate transporter"/>
    <property type="match status" value="1"/>
</dbReference>
<accession>A0A830ETM5</accession>